<dbReference type="SUPFAM" id="SSF56349">
    <property type="entry name" value="DNA breaking-rejoining enzymes"/>
    <property type="match status" value="1"/>
</dbReference>
<dbReference type="PANTHER" id="PTHR33050:SF8">
    <property type="entry name" value="REVERSE TRANSCRIPTASE DOMAIN-CONTAINING PROTEIN"/>
    <property type="match status" value="1"/>
</dbReference>
<keyword evidence="9" id="KW-1185">Reference proteome</keyword>
<keyword evidence="3" id="KW-0862">Zinc</keyword>
<keyword evidence="4" id="KW-0175">Coiled coil</keyword>
<evidence type="ECO:0000313" key="9">
    <source>
        <dbReference type="Proteomes" id="UP000596742"/>
    </source>
</evidence>
<keyword evidence="1" id="KW-0238">DNA-binding</keyword>
<feature type="region of interest" description="Disordered" evidence="5">
    <location>
        <begin position="1"/>
        <end position="31"/>
    </location>
</feature>
<protein>
    <recommendedName>
        <fullName evidence="10">C3H1-type domain-containing protein</fullName>
    </recommendedName>
</protein>
<organism evidence="8 9">
    <name type="scientific">Mytilus galloprovincialis</name>
    <name type="common">Mediterranean mussel</name>
    <dbReference type="NCBI Taxonomy" id="29158"/>
    <lineage>
        <taxon>Eukaryota</taxon>
        <taxon>Metazoa</taxon>
        <taxon>Spiralia</taxon>
        <taxon>Lophotrochozoa</taxon>
        <taxon>Mollusca</taxon>
        <taxon>Bivalvia</taxon>
        <taxon>Autobranchia</taxon>
        <taxon>Pteriomorphia</taxon>
        <taxon>Mytilida</taxon>
        <taxon>Mytiloidea</taxon>
        <taxon>Mytilidae</taxon>
        <taxon>Mytilinae</taxon>
        <taxon>Mytilus</taxon>
    </lineage>
</organism>
<evidence type="ECO:0000259" key="6">
    <source>
        <dbReference type="PROSITE" id="PS50103"/>
    </source>
</evidence>
<dbReference type="InterPro" id="IPR052055">
    <property type="entry name" value="Hepadnavirus_pol/RT"/>
</dbReference>
<dbReference type="SUPFAM" id="SSF56672">
    <property type="entry name" value="DNA/RNA polymerases"/>
    <property type="match status" value="1"/>
</dbReference>
<dbReference type="InterPro" id="IPR010998">
    <property type="entry name" value="Integrase_recombinase_N"/>
</dbReference>
<proteinExistence type="predicted"/>
<evidence type="ECO:0000313" key="8">
    <source>
        <dbReference type="EMBL" id="VDI15767.1"/>
    </source>
</evidence>
<dbReference type="EMBL" id="UYJE01003011">
    <property type="protein sequence ID" value="VDI15767.1"/>
    <property type="molecule type" value="Genomic_DNA"/>
</dbReference>
<feature type="coiled-coil region" evidence="4">
    <location>
        <begin position="84"/>
        <end position="120"/>
    </location>
</feature>
<dbReference type="InterPro" id="IPR044068">
    <property type="entry name" value="CB"/>
</dbReference>
<dbReference type="OrthoDB" id="6150268at2759"/>
<dbReference type="InterPro" id="IPR000571">
    <property type="entry name" value="Znf_CCCH"/>
</dbReference>
<accession>A0A8B6D7H4</accession>
<dbReference type="Gene3D" id="3.30.70.270">
    <property type="match status" value="1"/>
</dbReference>
<dbReference type="GO" id="GO:0006310">
    <property type="term" value="P:DNA recombination"/>
    <property type="evidence" value="ECO:0007669"/>
    <property type="project" value="UniProtKB-KW"/>
</dbReference>
<dbReference type="PANTHER" id="PTHR33050">
    <property type="entry name" value="REVERSE TRANSCRIPTASE DOMAIN-CONTAINING PROTEIN"/>
    <property type="match status" value="1"/>
</dbReference>
<dbReference type="InterPro" id="IPR043502">
    <property type="entry name" value="DNA/RNA_pol_sf"/>
</dbReference>
<feature type="zinc finger region" description="C3H1-type" evidence="3">
    <location>
        <begin position="311"/>
        <end position="337"/>
    </location>
</feature>
<name>A0A8B6D7H4_MYTGA</name>
<dbReference type="InterPro" id="IPR011010">
    <property type="entry name" value="DNA_brk_join_enz"/>
</dbReference>
<dbReference type="AlphaFoldDB" id="A0A8B6D7H4"/>
<evidence type="ECO:0000259" key="7">
    <source>
        <dbReference type="PROSITE" id="PS51900"/>
    </source>
</evidence>
<keyword evidence="3" id="KW-0863">Zinc-finger</keyword>
<feature type="compositionally biased region" description="Polar residues" evidence="5">
    <location>
        <begin position="1"/>
        <end position="10"/>
    </location>
</feature>
<evidence type="ECO:0000256" key="3">
    <source>
        <dbReference type="PROSITE-ProRule" id="PRU00723"/>
    </source>
</evidence>
<dbReference type="InterPro" id="IPR013762">
    <property type="entry name" value="Integrase-like_cat_sf"/>
</dbReference>
<dbReference type="InterPro" id="IPR043128">
    <property type="entry name" value="Rev_trsase/Diguanyl_cyclase"/>
</dbReference>
<evidence type="ECO:0008006" key="10">
    <source>
        <dbReference type="Google" id="ProtNLM"/>
    </source>
</evidence>
<evidence type="ECO:0000256" key="5">
    <source>
        <dbReference type="SAM" id="MobiDB-lite"/>
    </source>
</evidence>
<dbReference type="Gene3D" id="3.10.10.10">
    <property type="entry name" value="HIV Type 1 Reverse Transcriptase, subunit A, domain 1"/>
    <property type="match status" value="1"/>
</dbReference>
<feature type="domain" description="Core-binding (CB)" evidence="7">
    <location>
        <begin position="818"/>
        <end position="899"/>
    </location>
</feature>
<dbReference type="SUPFAM" id="SSF47823">
    <property type="entry name" value="lambda integrase-like, N-terminal domain"/>
    <property type="match status" value="1"/>
</dbReference>
<reference evidence="8" key="1">
    <citation type="submission" date="2018-11" db="EMBL/GenBank/DDBJ databases">
        <authorList>
            <person name="Alioto T."/>
            <person name="Alioto T."/>
        </authorList>
    </citation>
    <scope>NUCLEOTIDE SEQUENCE</scope>
</reference>
<feature type="compositionally biased region" description="Polar residues" evidence="5">
    <location>
        <begin position="21"/>
        <end position="31"/>
    </location>
</feature>
<dbReference type="Gene3D" id="1.10.443.10">
    <property type="entry name" value="Intergrase catalytic core"/>
    <property type="match status" value="1"/>
</dbReference>
<keyword evidence="3" id="KW-0479">Metal-binding</keyword>
<evidence type="ECO:0000256" key="1">
    <source>
        <dbReference type="ARBA" id="ARBA00023125"/>
    </source>
</evidence>
<evidence type="ECO:0000256" key="4">
    <source>
        <dbReference type="SAM" id="Coils"/>
    </source>
</evidence>
<keyword evidence="2" id="KW-0233">DNA recombination</keyword>
<sequence>MQRTPRSNAGNRYKDVLRSLTGGSDRTMNKQTLTFSSPLLATAEEAHVSPMLHDPSPPPISDQRVHVRRETPLSVKPSRHPKSTTSIQSEIEQLEAQCEHLNLELRKAKLEKEQSNLTKALVVELQALPSKEAEQTPISGTCIQIKKAKQITDYLFLTSLDSIEEEGHIVEIGGGARIQIDRKKTPLSHVTLEQWGFASLGILTELIRTDELSPLETKGYLSYTQSIFRLVANHIWHSVLLYDKEYRDLQAKEGFKWGDPQKDLRDFHLVPKNNSLTMRTLSAMNKSSPSENLKENPGSKQNSRKRGPFMPDGREICRKFNSGTCEFQRCRMAHNCAICYSRDHKAVEHNSKKRSQETTNEFNRINFFRNMPCVKTYRLHFDSWCSLLPCDDKDYDFILSGVKNGFSIVDKMPDFNTQVLCDNYRSAMSQKSLVEKQIKNEIDNGNYVVTKVKPLITSAIGSVPKDNGSVRLIHDASMPNKFCLNSLVSLVEEKACSYMDLNYACKLIKHNDYLCKVDLKNAYRCVSLHESNYNLTGLHWKFEGDAEDTYFYDTKLPFGASKSPRVLIDTGEMTLSLPDRKLADFHGLLQTFQNKRRATKRQLESLIGSLNWASQVIQGGRSFMRRMIDLKNTLKNHSDKALLNSDFSADLEWWLKFMKTFNGRTCILDNKPISSLQCDACSEGGGATFLGDFFYINWTLDMPDVAPLHINLKETIIIVIAIFKWASFLENKRVIIYTDNVTAKSVINKMTSRNPVVMVYIRFLFYMQAVYNFSIFAIHIPGKFNTLADACSRLHEKDKLSLVYDLLPFNPKGGCVEDTLVRVAAEYRSRGWAESTKRLYRFQLKCYLFFCETMSIQPVPVSTDDFSLYIAYLAHYKKFRFCTIQNYLAVVKHLHKANGLKDPITDNWHIKHLLLGVKRDIGDAQVGATAVTPNMLLMIKKELNLCRLYDLSVYVACLIGFFGLLRPGNFLFKDKHNPILRIEQIGSIDDGFIITFHKTKTIQFREKQLNVVIPQIPGHPLCPASALYRLLSLHQILGSNGQTPLLCESVIKSLSYVNFISFVNDILANVGCGDKLTGHSFRRGGATFAFQAGLSGECIQDIADLNNFVNAEVSTDDENSRFGNLTTEDDMNELISENIPKNTKKSTNWAKNVFNAWRNYRTSQGEGIPEIEEFSVVDVNKVLSRFIVEVRGKKWRLLSTKITVSLIRRAIEKYQRRWN</sequence>
<dbReference type="Proteomes" id="UP000596742">
    <property type="component" value="Unassembled WGS sequence"/>
</dbReference>
<dbReference type="GO" id="GO:0003677">
    <property type="term" value="F:DNA binding"/>
    <property type="evidence" value="ECO:0007669"/>
    <property type="project" value="UniProtKB-KW"/>
</dbReference>
<dbReference type="PROSITE" id="PS51900">
    <property type="entry name" value="CB"/>
    <property type="match status" value="1"/>
</dbReference>
<dbReference type="CDD" id="cd09275">
    <property type="entry name" value="RNase_HI_RT_DIRS1"/>
    <property type="match status" value="1"/>
</dbReference>
<evidence type="ECO:0000256" key="2">
    <source>
        <dbReference type="ARBA" id="ARBA00023172"/>
    </source>
</evidence>
<dbReference type="GO" id="GO:0008270">
    <property type="term" value="F:zinc ion binding"/>
    <property type="evidence" value="ECO:0007669"/>
    <property type="project" value="UniProtKB-KW"/>
</dbReference>
<dbReference type="PROSITE" id="PS50103">
    <property type="entry name" value="ZF_C3H1"/>
    <property type="match status" value="1"/>
</dbReference>
<feature type="domain" description="C3H1-type" evidence="6">
    <location>
        <begin position="311"/>
        <end position="337"/>
    </location>
</feature>
<dbReference type="Gene3D" id="1.10.150.130">
    <property type="match status" value="1"/>
</dbReference>
<gene>
    <name evidence="8" type="ORF">MGAL_10B092943</name>
</gene>
<feature type="region of interest" description="Disordered" evidence="5">
    <location>
        <begin position="278"/>
        <end position="310"/>
    </location>
</feature>
<feature type="compositionally biased region" description="Polar residues" evidence="5">
    <location>
        <begin position="278"/>
        <end position="291"/>
    </location>
</feature>
<dbReference type="GO" id="GO:0015074">
    <property type="term" value="P:DNA integration"/>
    <property type="evidence" value="ECO:0007669"/>
    <property type="project" value="InterPro"/>
</dbReference>
<comment type="caution">
    <text evidence="8">The sequence shown here is derived from an EMBL/GenBank/DDBJ whole genome shotgun (WGS) entry which is preliminary data.</text>
</comment>